<dbReference type="AlphaFoldDB" id="A0A7D9IVF8"/>
<gene>
    <name evidence="2" type="ORF">PACLA_8A071037</name>
</gene>
<evidence type="ECO:0000313" key="3">
    <source>
        <dbReference type="Proteomes" id="UP001152795"/>
    </source>
</evidence>
<comment type="caution">
    <text evidence="2">The sequence shown here is derived from an EMBL/GenBank/DDBJ whole genome shotgun (WGS) entry which is preliminary data.</text>
</comment>
<feature type="compositionally biased region" description="Basic and acidic residues" evidence="1">
    <location>
        <begin position="11"/>
        <end position="28"/>
    </location>
</feature>
<name>A0A7D9IVF8_PARCT</name>
<reference evidence="2" key="1">
    <citation type="submission" date="2020-04" db="EMBL/GenBank/DDBJ databases">
        <authorList>
            <person name="Alioto T."/>
            <person name="Alioto T."/>
            <person name="Gomez Garrido J."/>
        </authorList>
    </citation>
    <scope>NUCLEOTIDE SEQUENCE</scope>
    <source>
        <strain evidence="2">A484AB</strain>
    </source>
</reference>
<dbReference type="InterPro" id="IPR013783">
    <property type="entry name" value="Ig-like_fold"/>
</dbReference>
<accession>A0A7D9IVF8</accession>
<dbReference type="SUPFAM" id="SSF48726">
    <property type="entry name" value="Immunoglobulin"/>
    <property type="match status" value="1"/>
</dbReference>
<protein>
    <submittedName>
        <fullName evidence="2">---NA</fullName>
    </submittedName>
</protein>
<dbReference type="InterPro" id="IPR036179">
    <property type="entry name" value="Ig-like_dom_sf"/>
</dbReference>
<dbReference type="OrthoDB" id="5981765at2759"/>
<keyword evidence="3" id="KW-1185">Reference proteome</keyword>
<dbReference type="EMBL" id="CACRXK020008392">
    <property type="protein sequence ID" value="CAB4014651.1"/>
    <property type="molecule type" value="Genomic_DNA"/>
</dbReference>
<evidence type="ECO:0000256" key="1">
    <source>
        <dbReference type="SAM" id="MobiDB-lite"/>
    </source>
</evidence>
<organism evidence="2 3">
    <name type="scientific">Paramuricea clavata</name>
    <name type="common">Red gorgonian</name>
    <name type="synonym">Violescent sea-whip</name>
    <dbReference type="NCBI Taxonomy" id="317549"/>
    <lineage>
        <taxon>Eukaryota</taxon>
        <taxon>Metazoa</taxon>
        <taxon>Cnidaria</taxon>
        <taxon>Anthozoa</taxon>
        <taxon>Octocorallia</taxon>
        <taxon>Malacalcyonacea</taxon>
        <taxon>Plexauridae</taxon>
        <taxon>Paramuricea</taxon>
    </lineage>
</organism>
<sequence>MIANDAATGDNENKHKEEEHPMAQESRKMFIPPGGETMVVVKGSDVEIAWTFDNDISQVILRIWWFKKTGASNFKRLAFIHVDDQDPTILNGTSLSRFEIVKPATLLLKKIDLDYTGTPIVVNEGENVTCLCQGQGGNIPGHVNVTCFKDGAQISNTELQQNMQILKDVNERNSGNDTCRDGV</sequence>
<dbReference type="Gene3D" id="2.60.40.10">
    <property type="entry name" value="Immunoglobulins"/>
    <property type="match status" value="1"/>
</dbReference>
<dbReference type="Proteomes" id="UP001152795">
    <property type="component" value="Unassembled WGS sequence"/>
</dbReference>
<proteinExistence type="predicted"/>
<feature type="region of interest" description="Disordered" evidence="1">
    <location>
        <begin position="1"/>
        <end position="29"/>
    </location>
</feature>
<evidence type="ECO:0000313" key="2">
    <source>
        <dbReference type="EMBL" id="CAB4014651.1"/>
    </source>
</evidence>